<dbReference type="EMBL" id="JARQWQ010000037">
    <property type="protein sequence ID" value="KAK2560202.1"/>
    <property type="molecule type" value="Genomic_DNA"/>
</dbReference>
<evidence type="ECO:0000256" key="3">
    <source>
        <dbReference type="ARBA" id="ARBA00022833"/>
    </source>
</evidence>
<dbReference type="Pfam" id="PF13087">
    <property type="entry name" value="AAA_12"/>
    <property type="match status" value="1"/>
</dbReference>
<feature type="compositionally biased region" description="Polar residues" evidence="5">
    <location>
        <begin position="71"/>
        <end position="85"/>
    </location>
</feature>
<accession>A0AAD9QF55</accession>
<feature type="region of interest" description="Disordered" evidence="5">
    <location>
        <begin position="669"/>
        <end position="747"/>
    </location>
</feature>
<dbReference type="InterPro" id="IPR041679">
    <property type="entry name" value="DNA2/NAM7-like_C"/>
</dbReference>
<dbReference type="Proteomes" id="UP001249851">
    <property type="component" value="Unassembled WGS sequence"/>
</dbReference>
<dbReference type="GO" id="GO:0005634">
    <property type="term" value="C:nucleus"/>
    <property type="evidence" value="ECO:0007669"/>
    <property type="project" value="TreeGrafter"/>
</dbReference>
<feature type="compositionally biased region" description="Low complexity" evidence="5">
    <location>
        <begin position="713"/>
        <end position="724"/>
    </location>
</feature>
<dbReference type="GO" id="GO:0008270">
    <property type="term" value="F:zinc ion binding"/>
    <property type="evidence" value="ECO:0007669"/>
    <property type="project" value="UniProtKB-KW"/>
</dbReference>
<reference evidence="7" key="2">
    <citation type="journal article" date="2023" name="Science">
        <title>Genomic signatures of disease resistance in endangered staghorn corals.</title>
        <authorList>
            <person name="Vollmer S.V."/>
            <person name="Selwyn J.D."/>
            <person name="Despard B.A."/>
            <person name="Roesel C.L."/>
        </authorList>
    </citation>
    <scope>NUCLEOTIDE SEQUENCE</scope>
    <source>
        <strain evidence="7">K2</strain>
    </source>
</reference>
<dbReference type="InterPro" id="IPR041677">
    <property type="entry name" value="DNA2/NAM7_AAA_11"/>
</dbReference>
<keyword evidence="1" id="KW-0479">Metal-binding</keyword>
<dbReference type="Pfam" id="PF10382">
    <property type="entry name" value="ZGRF1-like_N"/>
    <property type="match status" value="1"/>
</dbReference>
<keyword evidence="3" id="KW-0862">Zinc</keyword>
<evidence type="ECO:0000259" key="6">
    <source>
        <dbReference type="PROSITE" id="PS51999"/>
    </source>
</evidence>
<gene>
    <name evidence="7" type="ORF">P5673_017182</name>
</gene>
<dbReference type="Pfam" id="PF13086">
    <property type="entry name" value="AAA_11"/>
    <property type="match status" value="1"/>
</dbReference>
<evidence type="ECO:0000313" key="7">
    <source>
        <dbReference type="EMBL" id="KAK2560202.1"/>
    </source>
</evidence>
<sequence length="1685" mass="187146">MFSVLYTHQKTKKAKTWQDGVLKISGTKAVLCDEEFKTLDSLFVRKDQVVSGDELESDRYLITIEERLCNHPSSDTPQAGSVNTEQKQEFKRSFNLNQPSKRKRQPPKVINQSRPVLSQCFEPQAKKPKEEHSFSQKSWKSFSLRKRPASENDPFNIHRSFIGRKEIGECTSLTQNKEPFGLMVTDEKLTNKQCDQQVPFNPACTSSTEGKRTRLPTTPAPPNGSYNSVGQKTLNTRDSTESKRSSAQILALFSSKNTGQRVRIPRNGRETDLSYATEYENSNLEHPNSEEVFGEKQLAKDEHEFRSCVESSLEQTRDCQPNLIDGESAAEADDAEREDSFESLNLSPDFELEARCTVYNHNEDQQGSCGWNVGVNASQSVINRSSHVETIEASSGNPPKVGASSNFAVTNFCTPQHYSQGYTDQALVQQRISVLPSNLTDNRMLADSKYDTTTSTDFPTNSQKMSVDYSKRNFQSGFCTPPDCAFPAFSITVSQEESSNLVRSPDAKVHDRGFESASNLRSWRTSSFESKRGDEVNHSLQLDISLSPASKSFSIDEVKQGNTSMRAVATTQVIPCDSRTVKAGDGHSWKGSVVSDTVKREAAVTSGQRKLHQQSSHASSDHTVPWSDRTGWLDTNQDSPPCLLTAERFATSDSLALSSTEGFLNRRQVAEQEVSQTHTGPVQRVPQLLRNRAPLLTSPSEDRDDIVSHERSASSSQLEAALSSDGRISEDENLYEKSKDTDNSVVVDSDRHNGLRRVGLGRKLLKNHVRSQVVQRSHGFRPPTAPGFTTESLSSRERDMAGELSFPSAEECDSAVAPTRHVTVPVTFDHVTQYRQVFKAAVREHLNIVLFELARVYHRSLRKVDVSGFGIHDQGQARLRAVKKEGPNKGRLFYTCPETGQAQCKLFKWADEYQTNNNGSREVATKSANKMITLSSSESLVAYLRSSNIAFYCDCRLTRKYADADKGRVFGPNAKKLKGHRNGFNERADHKKGLYLELSRKEHSSVYSKDDVWIISKSLSFNKESTFIASSVYYGPSSSRELEIVPISGYSPSNWQSGETVHALMACNAGTELSCISNIEDHVKIQNMPVLPFILQRQGAVEQMNMRGMTRASSSFVSPMLRNHASNNLYLPSEVTEALAEEMIARFSLNKDQATALQSCANMFCSSDCNSRLPVRLIHGVFGAGKSYLLAVIVLYLVELFIVSESLNQKSTSSSASSQAKILISSTTNVAVDRILLSLLEMGFEEFVRVGSIRKIAKPVLPYSVHSTGSDNQELKELQALLKGDLTPTERTHVRKSIERHKMGENKKKLSLVRVVGVTCAATSFPHLDKLKFPVLLLDECSQMTEPASLLPLASPTIQGSEPEHECGLEQTMFDRLMKMGYEAILLRTQYRCHPTISAISNRLFYGNKLLDGVTAEDRPPLVDLVPTLCFYNVAKGKEACGSDGSYYNEAEANFVVFLIECLLHYGVLPAQIGVITLYKSQLHTIANNLTASRASSHSELKSIQDCNVDIQSKKSVQYNDLVFGCTFCQISTVDAFQGGEKDVIILSCVRTDHIGFIDCDRHLLIIGNLKMLSCNALWGKVIEHCHEYPGGLCNSREFVKKWQPSSSAMKEGPQTNDHSNSADDRHVTSCSLSPEKMTVQQESSDISVDHALSHDLAMDPADCPLDHSSDSELPTFDLVSSLGI</sequence>
<feature type="region of interest" description="Disordered" evidence="5">
    <location>
        <begin position="1605"/>
        <end position="1629"/>
    </location>
</feature>
<dbReference type="GO" id="GO:0004386">
    <property type="term" value="F:helicase activity"/>
    <property type="evidence" value="ECO:0007669"/>
    <property type="project" value="InterPro"/>
</dbReference>
<evidence type="ECO:0000256" key="5">
    <source>
        <dbReference type="SAM" id="MobiDB-lite"/>
    </source>
</evidence>
<dbReference type="PANTHER" id="PTHR28535">
    <property type="entry name" value="ZINC FINGER GRF-TYPE CONTAINING 1"/>
    <property type="match status" value="1"/>
</dbReference>
<evidence type="ECO:0000256" key="2">
    <source>
        <dbReference type="ARBA" id="ARBA00022771"/>
    </source>
</evidence>
<feature type="region of interest" description="Disordered" evidence="5">
    <location>
        <begin position="71"/>
        <end position="116"/>
    </location>
</feature>
<dbReference type="GO" id="GO:0035861">
    <property type="term" value="C:site of double-strand break"/>
    <property type="evidence" value="ECO:0007669"/>
    <property type="project" value="TreeGrafter"/>
</dbReference>
<dbReference type="CDD" id="cd18808">
    <property type="entry name" value="SF1_C_Upf1"/>
    <property type="match status" value="1"/>
</dbReference>
<feature type="region of interest" description="Disordered" evidence="5">
    <location>
        <begin position="204"/>
        <end position="246"/>
    </location>
</feature>
<feature type="region of interest" description="Disordered" evidence="5">
    <location>
        <begin position="606"/>
        <end position="633"/>
    </location>
</feature>
<reference evidence="7" key="1">
    <citation type="journal article" date="2023" name="G3 (Bethesda)">
        <title>Whole genome assembly and annotation of the endangered Caribbean coral Acropora cervicornis.</title>
        <authorList>
            <person name="Selwyn J.D."/>
            <person name="Vollmer S.V."/>
        </authorList>
    </citation>
    <scope>NUCLEOTIDE SEQUENCE</scope>
    <source>
        <strain evidence="7">K2</strain>
    </source>
</reference>
<name>A0AAD9QF55_ACRCE</name>
<dbReference type="InterPro" id="IPR027417">
    <property type="entry name" value="P-loop_NTPase"/>
</dbReference>
<dbReference type="PANTHER" id="PTHR28535:SF1">
    <property type="entry name" value="PROTEIN ZGRF1"/>
    <property type="match status" value="1"/>
</dbReference>
<comment type="caution">
    <text evidence="7">The sequence shown here is derived from an EMBL/GenBank/DDBJ whole genome shotgun (WGS) entry which is preliminary data.</text>
</comment>
<dbReference type="PROSITE" id="PS51999">
    <property type="entry name" value="ZF_GRF"/>
    <property type="match status" value="1"/>
</dbReference>
<feature type="compositionally biased region" description="Polar residues" evidence="5">
    <location>
        <begin position="224"/>
        <end position="237"/>
    </location>
</feature>
<feature type="compositionally biased region" description="Polar residues" evidence="5">
    <location>
        <begin position="1605"/>
        <end position="1620"/>
    </location>
</feature>
<dbReference type="Pfam" id="PF06839">
    <property type="entry name" value="Zn_ribbon_GRF"/>
    <property type="match status" value="1"/>
</dbReference>
<evidence type="ECO:0000256" key="1">
    <source>
        <dbReference type="ARBA" id="ARBA00022723"/>
    </source>
</evidence>
<feature type="compositionally biased region" description="Basic and acidic residues" evidence="5">
    <location>
        <begin position="727"/>
        <end position="747"/>
    </location>
</feature>
<feature type="domain" description="GRF-type" evidence="6">
    <location>
        <begin position="870"/>
        <end position="913"/>
    </location>
</feature>
<evidence type="ECO:0000256" key="4">
    <source>
        <dbReference type="PROSITE-ProRule" id="PRU01343"/>
    </source>
</evidence>
<dbReference type="GO" id="GO:0006302">
    <property type="term" value="P:double-strand break repair"/>
    <property type="evidence" value="ECO:0007669"/>
    <property type="project" value="TreeGrafter"/>
</dbReference>
<dbReference type="InterPro" id="IPR010666">
    <property type="entry name" value="Znf_GRF"/>
</dbReference>
<dbReference type="Gene3D" id="3.40.50.300">
    <property type="entry name" value="P-loop containing nucleotide triphosphate hydrolases"/>
    <property type="match status" value="2"/>
</dbReference>
<dbReference type="InterPro" id="IPR052800">
    <property type="entry name" value="DNA_Repair_Helicase_ZGRF1"/>
</dbReference>
<proteinExistence type="predicted"/>
<feature type="compositionally biased region" description="Polar residues" evidence="5">
    <location>
        <begin position="606"/>
        <end position="622"/>
    </location>
</feature>
<dbReference type="SUPFAM" id="SSF52540">
    <property type="entry name" value="P-loop containing nucleoside triphosphate hydrolases"/>
    <property type="match status" value="1"/>
</dbReference>
<dbReference type="InterPro" id="IPR018838">
    <property type="entry name" value="ZGRF1-like_N"/>
</dbReference>
<feature type="region of interest" description="Disordered" evidence="5">
    <location>
        <begin position="775"/>
        <end position="794"/>
    </location>
</feature>
<protein>
    <submittedName>
        <fullName evidence="7">Protein ZGRF1</fullName>
    </submittedName>
</protein>
<keyword evidence="8" id="KW-1185">Reference proteome</keyword>
<evidence type="ECO:0000313" key="8">
    <source>
        <dbReference type="Proteomes" id="UP001249851"/>
    </source>
</evidence>
<keyword evidence="2 4" id="KW-0863">Zinc-finger</keyword>
<organism evidence="7 8">
    <name type="scientific">Acropora cervicornis</name>
    <name type="common">Staghorn coral</name>
    <dbReference type="NCBI Taxonomy" id="6130"/>
    <lineage>
        <taxon>Eukaryota</taxon>
        <taxon>Metazoa</taxon>
        <taxon>Cnidaria</taxon>
        <taxon>Anthozoa</taxon>
        <taxon>Hexacorallia</taxon>
        <taxon>Scleractinia</taxon>
        <taxon>Astrocoeniina</taxon>
        <taxon>Acroporidae</taxon>
        <taxon>Acropora</taxon>
    </lineage>
</organism>
<dbReference type="InterPro" id="IPR047187">
    <property type="entry name" value="SF1_C_Upf1"/>
</dbReference>